<comment type="caution">
    <text evidence="2">The sequence shown here is derived from an EMBL/GenBank/DDBJ whole genome shotgun (WGS) entry which is preliminary data.</text>
</comment>
<dbReference type="OrthoDB" id="9977941at2759"/>
<dbReference type="GeneID" id="25785195"/>
<dbReference type="PANTHER" id="PTHR42060">
    <property type="entry name" value="NHL REPEAT-CONTAINING PROTEIN-RELATED"/>
    <property type="match status" value="1"/>
</dbReference>
<dbReference type="HOGENOM" id="CLU_052989_1_0_1"/>
<dbReference type="InterPro" id="IPR011042">
    <property type="entry name" value="6-blade_b-propeller_TolB-like"/>
</dbReference>
<evidence type="ECO:0000313" key="2">
    <source>
        <dbReference type="EMBL" id="EHK50857.1"/>
    </source>
</evidence>
<dbReference type="EMBL" id="ABDG02000012">
    <property type="protein sequence ID" value="EHK50857.1"/>
    <property type="molecule type" value="Genomic_DNA"/>
</dbReference>
<protein>
    <recommendedName>
        <fullName evidence="4">SMP-30/Gluconolactonase/LRE-like region domain-containing protein</fullName>
    </recommendedName>
</protein>
<dbReference type="SUPFAM" id="SSF63829">
    <property type="entry name" value="Calcium-dependent phosphotriesterase"/>
    <property type="match status" value="1"/>
</dbReference>
<evidence type="ECO:0000313" key="3">
    <source>
        <dbReference type="Proteomes" id="UP000005426"/>
    </source>
</evidence>
<sequence>MLPFIIIACELLTLAASLSVPSAPIHQSRHLGSNILPNRVIAQFPPGTWVENIAVRSNGNLLFTTILPNASLYEASALDCQTPTITRLFTVDTITSFAGITETSKDVFAIIGGNFSLTTGVIKGTFGLWKADFTHGQPPSAELIASLPDAALPNGATTVPQNNHLVLLADSLLNVVWRVDVKKGTVDKAAQFSPESDTSGVSGIIGINGVHVHDGYLWFTNSTATINAVTGDPETSMYRIKVDEDGVAAHDASAEKALTLPSEGMDDFTFGPGGRNIKWIAGNVENKIFAATPDGKYAVVAGASNSFEVATATACKFGRTRRDSHVLYVTTAGGTINGTTEGGKVQAIDTTGFRV</sequence>
<keyword evidence="3" id="KW-1185">Reference proteome</keyword>
<dbReference type="RefSeq" id="XP_013949015.1">
    <property type="nucleotide sequence ID" value="XM_014093540.1"/>
</dbReference>
<dbReference type="eggNOG" id="ENOG502S00D">
    <property type="taxonomic scope" value="Eukaryota"/>
</dbReference>
<reference evidence="2 3" key="1">
    <citation type="journal article" date="2011" name="Genome Biol.">
        <title>Comparative genome sequence analysis underscores mycoparasitism as the ancestral life style of Trichoderma.</title>
        <authorList>
            <person name="Kubicek C.P."/>
            <person name="Herrera-Estrella A."/>
            <person name="Seidl-Seiboth V."/>
            <person name="Martinez D.A."/>
            <person name="Druzhinina I.S."/>
            <person name="Thon M."/>
            <person name="Zeilinger S."/>
            <person name="Casas-Flores S."/>
            <person name="Horwitz B.A."/>
            <person name="Mukherjee P.K."/>
            <person name="Mukherjee M."/>
            <person name="Kredics L."/>
            <person name="Alcaraz L.D."/>
            <person name="Aerts A."/>
            <person name="Antal Z."/>
            <person name="Atanasova L."/>
            <person name="Cervantes-Badillo M.G."/>
            <person name="Challacombe J."/>
            <person name="Chertkov O."/>
            <person name="McCluskey K."/>
            <person name="Coulpier F."/>
            <person name="Deshpande N."/>
            <person name="von Doehren H."/>
            <person name="Ebbole D.J."/>
            <person name="Esquivel-Naranjo E.U."/>
            <person name="Fekete E."/>
            <person name="Flipphi M."/>
            <person name="Glaser F."/>
            <person name="Gomez-Rodriguez E.Y."/>
            <person name="Gruber S."/>
            <person name="Han C."/>
            <person name="Henrissat B."/>
            <person name="Hermosa R."/>
            <person name="Hernandez-Onate M."/>
            <person name="Karaffa L."/>
            <person name="Kosti I."/>
            <person name="Le Crom S."/>
            <person name="Lindquist E."/>
            <person name="Lucas S."/>
            <person name="Luebeck M."/>
            <person name="Luebeck P.S."/>
            <person name="Margeot A."/>
            <person name="Metz B."/>
            <person name="Misra M."/>
            <person name="Nevalainen H."/>
            <person name="Omann M."/>
            <person name="Packer N."/>
            <person name="Perrone G."/>
            <person name="Uresti-Rivera E.E."/>
            <person name="Salamov A."/>
            <person name="Schmoll M."/>
            <person name="Seiboth B."/>
            <person name="Shapiro H."/>
            <person name="Sukno S."/>
            <person name="Tamayo-Ramos J.A."/>
            <person name="Tisch D."/>
            <person name="Wiest A."/>
            <person name="Wilkinson H.H."/>
            <person name="Zhang M."/>
            <person name="Coutinho P.M."/>
            <person name="Kenerley C.M."/>
            <person name="Monte E."/>
            <person name="Baker S.E."/>
            <person name="Grigoriev I.V."/>
        </authorList>
    </citation>
    <scope>NUCLEOTIDE SEQUENCE [LARGE SCALE GENOMIC DNA]</scope>
    <source>
        <strain evidence="3">ATCC 20476 / IMI 206040</strain>
    </source>
</reference>
<proteinExistence type="predicted"/>
<dbReference type="Gene3D" id="2.120.10.30">
    <property type="entry name" value="TolB, C-terminal domain"/>
    <property type="match status" value="1"/>
</dbReference>
<feature type="chain" id="PRO_5003524855" description="SMP-30/Gluconolactonase/LRE-like region domain-containing protein" evidence="1">
    <location>
        <begin position="18"/>
        <end position="355"/>
    </location>
</feature>
<dbReference type="Proteomes" id="UP000005426">
    <property type="component" value="Unassembled WGS sequence"/>
</dbReference>
<feature type="signal peptide" evidence="1">
    <location>
        <begin position="1"/>
        <end position="17"/>
    </location>
</feature>
<dbReference type="KEGG" id="tatv:25785195"/>
<organism evidence="2 3">
    <name type="scientific">Hypocrea atroviridis (strain ATCC 20476 / IMI 206040)</name>
    <name type="common">Trichoderma atroviride</name>
    <dbReference type="NCBI Taxonomy" id="452589"/>
    <lineage>
        <taxon>Eukaryota</taxon>
        <taxon>Fungi</taxon>
        <taxon>Dikarya</taxon>
        <taxon>Ascomycota</taxon>
        <taxon>Pezizomycotina</taxon>
        <taxon>Sordariomycetes</taxon>
        <taxon>Hypocreomycetidae</taxon>
        <taxon>Hypocreales</taxon>
        <taxon>Hypocreaceae</taxon>
        <taxon>Trichoderma</taxon>
    </lineage>
</organism>
<gene>
    <name evidence="2" type="ORF">TRIATDRAFT_54281</name>
</gene>
<evidence type="ECO:0000256" key="1">
    <source>
        <dbReference type="SAM" id="SignalP"/>
    </source>
</evidence>
<evidence type="ECO:0008006" key="4">
    <source>
        <dbReference type="Google" id="ProtNLM"/>
    </source>
</evidence>
<dbReference type="InterPro" id="IPR052998">
    <property type="entry name" value="Hetero-Diels-Alderase-like"/>
</dbReference>
<dbReference type="AlphaFoldDB" id="G9NEF9"/>
<accession>G9NEF9</accession>
<keyword evidence="1" id="KW-0732">Signal</keyword>
<name>G9NEF9_HYPAI</name>
<dbReference type="PANTHER" id="PTHR42060:SF1">
    <property type="entry name" value="NHL REPEAT-CONTAINING PROTEIN"/>
    <property type="match status" value="1"/>
</dbReference>
<dbReference type="OMA" id="HKGYLYW"/>